<dbReference type="PROSITE" id="PS51157">
    <property type="entry name" value="ZF_UBR"/>
    <property type="match status" value="1"/>
</dbReference>
<feature type="zinc finger region" description="UBR-type" evidence="4">
    <location>
        <begin position="92"/>
        <end position="163"/>
    </location>
</feature>
<organism evidence="7 8">
    <name type="scientific">Globodera rostochiensis</name>
    <name type="common">Golden nematode worm</name>
    <name type="synonym">Heterodera rostochiensis</name>
    <dbReference type="NCBI Taxonomy" id="31243"/>
    <lineage>
        <taxon>Eukaryota</taxon>
        <taxon>Metazoa</taxon>
        <taxon>Ecdysozoa</taxon>
        <taxon>Nematoda</taxon>
        <taxon>Chromadorea</taxon>
        <taxon>Rhabditida</taxon>
        <taxon>Tylenchina</taxon>
        <taxon>Tylenchomorpha</taxon>
        <taxon>Tylenchoidea</taxon>
        <taxon>Heteroderidae</taxon>
        <taxon>Heteroderinae</taxon>
        <taxon>Globodera</taxon>
    </lineage>
</organism>
<dbReference type="InterPro" id="IPR003126">
    <property type="entry name" value="Znf_UBR"/>
</dbReference>
<keyword evidence="3" id="KW-0862">Zinc</keyword>
<dbReference type="SUPFAM" id="SSF57903">
    <property type="entry name" value="FYVE/PHD zinc finger"/>
    <property type="match status" value="1"/>
</dbReference>
<feature type="region of interest" description="Disordered" evidence="5">
    <location>
        <begin position="1"/>
        <end position="59"/>
    </location>
</feature>
<reference evidence="8" key="1">
    <citation type="submission" date="2022-11" db="UniProtKB">
        <authorList>
            <consortium name="WormBaseParasite"/>
        </authorList>
    </citation>
    <scope>IDENTIFICATION</scope>
</reference>
<evidence type="ECO:0000256" key="5">
    <source>
        <dbReference type="SAM" id="MobiDB-lite"/>
    </source>
</evidence>
<feature type="compositionally biased region" description="Polar residues" evidence="5">
    <location>
        <begin position="9"/>
        <end position="34"/>
    </location>
</feature>
<dbReference type="GO" id="GO:0008270">
    <property type="term" value="F:zinc ion binding"/>
    <property type="evidence" value="ECO:0007669"/>
    <property type="project" value="UniProtKB-KW"/>
</dbReference>
<dbReference type="PANTHER" id="PTHR13513">
    <property type="entry name" value="E3 UBIQUITIN-PROTEIN LIGASE UBR7"/>
    <property type="match status" value="1"/>
</dbReference>
<proteinExistence type="predicted"/>
<evidence type="ECO:0000256" key="3">
    <source>
        <dbReference type="ARBA" id="ARBA00022833"/>
    </source>
</evidence>
<keyword evidence="2" id="KW-0863">Zinc-finger</keyword>
<dbReference type="AlphaFoldDB" id="A0A914ICI6"/>
<dbReference type="PANTHER" id="PTHR13513:SF9">
    <property type="entry name" value="E3 UBIQUITIN-PROTEIN LIGASE UBR7-RELATED"/>
    <property type="match status" value="1"/>
</dbReference>
<evidence type="ECO:0000256" key="2">
    <source>
        <dbReference type="ARBA" id="ARBA00022771"/>
    </source>
</evidence>
<dbReference type="Proteomes" id="UP000887572">
    <property type="component" value="Unplaced"/>
</dbReference>
<keyword evidence="1" id="KW-0479">Metal-binding</keyword>
<dbReference type="Pfam" id="PF02207">
    <property type="entry name" value="zf-UBR"/>
    <property type="match status" value="1"/>
</dbReference>
<dbReference type="InterPro" id="IPR040204">
    <property type="entry name" value="UBR7"/>
</dbReference>
<dbReference type="SMART" id="SM00396">
    <property type="entry name" value="ZnF_UBR1"/>
    <property type="match status" value="1"/>
</dbReference>
<keyword evidence="7" id="KW-1185">Reference proteome</keyword>
<dbReference type="InterPro" id="IPR013083">
    <property type="entry name" value="Znf_RING/FYVE/PHD"/>
</dbReference>
<sequence length="417" mass="47428">MDKDDESECTNNKISEDCANQQKNPAPQNSTADGSTPAVDENNPNANVSAEEQEEEIGTTVEDFVGTLDELIKMHEENEDTAVALLGGSLDLVCTYSEGYKGRQPLYSCKTCFLKTGKLAGVCYACSENCHHGHDLVEMYSKRHFCCDCGNTKFETKCKLFEEKDPLNKRNKYNDNFKGIFCTCKKPFPPEANDVDASLEDMLQCCMCEDWFHPSHIFPPGQCPIEDDMDGLSDDIDGIICKDCVVKHTFLAFYPFGKRSWNEFSKNGDKNGEEEEEGSSSKCKLEALKKFKQQLKDEEIANSLWVQVGWREQLCRCKECMNLYEDLDCQFLLEPEDTIAYFEQQNREKAAQKDDVLASIEHMKQHCKEFFEKRVSQKRGPITGDDVEQKSSRMDSTRPVMGLGLSDKHWMKDKNGC</sequence>
<evidence type="ECO:0000256" key="1">
    <source>
        <dbReference type="ARBA" id="ARBA00022723"/>
    </source>
</evidence>
<protein>
    <submittedName>
        <fullName evidence="8">UBR-type domain-containing protein</fullName>
    </submittedName>
</protein>
<evidence type="ECO:0000259" key="6">
    <source>
        <dbReference type="PROSITE" id="PS51157"/>
    </source>
</evidence>
<dbReference type="CDD" id="cd15542">
    <property type="entry name" value="PHD_UBR7"/>
    <property type="match status" value="1"/>
</dbReference>
<name>A0A914ICI6_GLORO</name>
<feature type="domain" description="UBR-type" evidence="6">
    <location>
        <begin position="92"/>
        <end position="163"/>
    </location>
</feature>
<dbReference type="Gene3D" id="3.30.40.10">
    <property type="entry name" value="Zinc/RING finger domain, C3HC4 (zinc finger)"/>
    <property type="match status" value="1"/>
</dbReference>
<evidence type="ECO:0000313" key="8">
    <source>
        <dbReference type="WBParaSite" id="Gr19_v10_g8667.t1"/>
    </source>
</evidence>
<dbReference type="GO" id="GO:0005737">
    <property type="term" value="C:cytoplasm"/>
    <property type="evidence" value="ECO:0007669"/>
    <property type="project" value="TreeGrafter"/>
</dbReference>
<dbReference type="InterPro" id="IPR047506">
    <property type="entry name" value="UBR7-like_UBR-box"/>
</dbReference>
<evidence type="ECO:0000313" key="7">
    <source>
        <dbReference type="Proteomes" id="UP000887572"/>
    </source>
</evidence>
<accession>A0A914ICI6</accession>
<dbReference type="InterPro" id="IPR011011">
    <property type="entry name" value="Znf_FYVE_PHD"/>
</dbReference>
<evidence type="ECO:0000256" key="4">
    <source>
        <dbReference type="PROSITE-ProRule" id="PRU00508"/>
    </source>
</evidence>
<dbReference type="WBParaSite" id="Gr19_v10_g8667.t1">
    <property type="protein sequence ID" value="Gr19_v10_g8667.t1"/>
    <property type="gene ID" value="Gr19_v10_g8667"/>
</dbReference>
<dbReference type="CDD" id="cd19677">
    <property type="entry name" value="UBR-box_UBR7"/>
    <property type="match status" value="1"/>
</dbReference>
<dbReference type="GO" id="GO:0061630">
    <property type="term" value="F:ubiquitin protein ligase activity"/>
    <property type="evidence" value="ECO:0007669"/>
    <property type="project" value="InterPro"/>
</dbReference>